<evidence type="ECO:0000259" key="4">
    <source>
        <dbReference type="Pfam" id="PF00171"/>
    </source>
</evidence>
<comment type="caution">
    <text evidence="5">The sequence shown here is derived from an EMBL/GenBank/DDBJ whole genome shotgun (WGS) entry which is preliminary data.</text>
</comment>
<keyword evidence="1 3" id="KW-0560">Oxidoreductase</keyword>
<dbReference type="PANTHER" id="PTHR43111:SF1">
    <property type="entry name" value="ALDEHYDE DEHYDROGENASE B-RELATED"/>
    <property type="match status" value="1"/>
</dbReference>
<dbReference type="InterPro" id="IPR016161">
    <property type="entry name" value="Ald_DH/histidinol_DH"/>
</dbReference>
<keyword evidence="6" id="KW-1185">Reference proteome</keyword>
<dbReference type="PROSITE" id="PS00070">
    <property type="entry name" value="ALDEHYDE_DEHYDR_CYS"/>
    <property type="match status" value="1"/>
</dbReference>
<dbReference type="InterPro" id="IPR016163">
    <property type="entry name" value="Ald_DH_C"/>
</dbReference>
<protein>
    <submittedName>
        <fullName evidence="5">Acetaldehyde dehydrogenase 2</fullName>
    </submittedName>
</protein>
<dbReference type="RefSeq" id="WP_238244034.1">
    <property type="nucleotide sequence ID" value="NZ_BPQP01000030.1"/>
</dbReference>
<feature type="active site" evidence="2">
    <location>
        <position position="262"/>
    </location>
</feature>
<dbReference type="SUPFAM" id="SSF53720">
    <property type="entry name" value="ALDH-like"/>
    <property type="match status" value="1"/>
</dbReference>
<dbReference type="InterPro" id="IPR016160">
    <property type="entry name" value="Ald_DH_CS_CYS"/>
</dbReference>
<dbReference type="CDD" id="cd07116">
    <property type="entry name" value="ALDH_ACDHII-AcoD"/>
    <property type="match status" value="1"/>
</dbReference>
<sequence>MNKPEFLSSSNKAPFSARYDNFIGGQWVAPVNGRYFENTSPVTGRVICEVARSDAQDVDKALDAAHAAKEAWGRTSATERALILNRIADRMEENLDLIARAETWDNGKPIRETTHADIPLAIDHFRYFAGCVRAQEGAISEIDHDTIAYHFHEPLGVVGQIIPWNFPILMAVWKLAPALAAGNCVVLKPAEQTPASILVVMELIGDLLPPGTVNIVNGFGLECGKPLASSPRIAKIAFTGETTTGRLIMQYASQNLIPVTLELGGKSPNIFFADVMNEDDAFFDKALEGFTMFALNQGEVCTCPSRALVHESIYDRFMERAIKRVEAVVQGSPLDPATMIGAQASSEQLEKILSYIDIGKQEGAKVLTGGERNTLDGEFAEGFYVKPTVFQGHNRMRIFQEEIFGPVLSVTTFKDDADALSIANDTLYGLGAGVWTRDGTRAYRFGRAIQAGRVWTNCYHAYPAHAAFGGYKQSGIGRENHKMMLDHYQQTKNMLVSYSPNKLGFF</sequence>
<dbReference type="PROSITE" id="PS00687">
    <property type="entry name" value="ALDEHYDE_DEHYDR_GLU"/>
    <property type="match status" value="1"/>
</dbReference>
<dbReference type="PANTHER" id="PTHR43111">
    <property type="entry name" value="ALDEHYDE DEHYDROGENASE B-RELATED"/>
    <property type="match status" value="1"/>
</dbReference>
<dbReference type="Pfam" id="PF00171">
    <property type="entry name" value="Aldedh"/>
    <property type="match status" value="1"/>
</dbReference>
<dbReference type="InterPro" id="IPR016162">
    <property type="entry name" value="Ald_DH_N"/>
</dbReference>
<reference evidence="5" key="1">
    <citation type="journal article" date="2021" name="Front. Microbiol.">
        <title>Comprehensive Comparative Genomics and Phenotyping of Methylobacterium Species.</title>
        <authorList>
            <person name="Alessa O."/>
            <person name="Ogura Y."/>
            <person name="Fujitani Y."/>
            <person name="Takami H."/>
            <person name="Hayashi T."/>
            <person name="Sahin N."/>
            <person name="Tani A."/>
        </authorList>
    </citation>
    <scope>NUCLEOTIDE SEQUENCE</scope>
    <source>
        <strain evidence="5">DSM 19015</strain>
    </source>
</reference>
<name>A0ABQ4RYW1_9HYPH</name>
<organism evidence="5 6">
    <name type="scientific">Methylobacterium iners</name>
    <dbReference type="NCBI Taxonomy" id="418707"/>
    <lineage>
        <taxon>Bacteria</taxon>
        <taxon>Pseudomonadati</taxon>
        <taxon>Pseudomonadota</taxon>
        <taxon>Alphaproteobacteria</taxon>
        <taxon>Hyphomicrobiales</taxon>
        <taxon>Methylobacteriaceae</taxon>
        <taxon>Methylobacterium</taxon>
    </lineage>
</organism>
<evidence type="ECO:0000313" key="6">
    <source>
        <dbReference type="Proteomes" id="UP001055125"/>
    </source>
</evidence>
<dbReference type="Proteomes" id="UP001055125">
    <property type="component" value="Unassembled WGS sequence"/>
</dbReference>
<dbReference type="InterPro" id="IPR015590">
    <property type="entry name" value="Aldehyde_DH_dom"/>
</dbReference>
<evidence type="ECO:0000313" key="5">
    <source>
        <dbReference type="EMBL" id="GJD94874.1"/>
    </source>
</evidence>
<evidence type="ECO:0000256" key="3">
    <source>
        <dbReference type="RuleBase" id="RU003345"/>
    </source>
</evidence>
<dbReference type="Gene3D" id="3.40.309.10">
    <property type="entry name" value="Aldehyde Dehydrogenase, Chain A, domain 2"/>
    <property type="match status" value="1"/>
</dbReference>
<evidence type="ECO:0000256" key="1">
    <source>
        <dbReference type="ARBA" id="ARBA00023002"/>
    </source>
</evidence>
<dbReference type="EMBL" id="BPQP01000030">
    <property type="protein sequence ID" value="GJD94874.1"/>
    <property type="molecule type" value="Genomic_DNA"/>
</dbReference>
<accession>A0ABQ4RYW1</accession>
<reference evidence="5" key="2">
    <citation type="submission" date="2021-08" db="EMBL/GenBank/DDBJ databases">
        <authorList>
            <person name="Tani A."/>
            <person name="Ola A."/>
            <person name="Ogura Y."/>
            <person name="Katsura K."/>
            <person name="Hayashi T."/>
        </authorList>
    </citation>
    <scope>NUCLEOTIDE SEQUENCE</scope>
    <source>
        <strain evidence="5">DSM 19015</strain>
    </source>
</reference>
<gene>
    <name evidence="5" type="primary">acoD</name>
    <name evidence="5" type="ORF">OCOJLMKI_2081</name>
</gene>
<dbReference type="InterPro" id="IPR029510">
    <property type="entry name" value="Ald_DH_CS_GLU"/>
</dbReference>
<comment type="similarity">
    <text evidence="3">Belongs to the aldehyde dehydrogenase family.</text>
</comment>
<dbReference type="Gene3D" id="3.40.605.10">
    <property type="entry name" value="Aldehyde Dehydrogenase, Chain A, domain 1"/>
    <property type="match status" value="1"/>
</dbReference>
<feature type="domain" description="Aldehyde dehydrogenase" evidence="4">
    <location>
        <begin position="27"/>
        <end position="493"/>
    </location>
</feature>
<evidence type="ECO:0000256" key="2">
    <source>
        <dbReference type="PROSITE-ProRule" id="PRU10007"/>
    </source>
</evidence>
<proteinExistence type="inferred from homology"/>